<feature type="signal peptide" evidence="1">
    <location>
        <begin position="1"/>
        <end position="21"/>
    </location>
</feature>
<evidence type="ECO:0000313" key="2">
    <source>
        <dbReference type="EMBL" id="KAF9873482.1"/>
    </source>
</evidence>
<dbReference type="RefSeq" id="XP_038742943.1">
    <property type="nucleotide sequence ID" value="XM_038891656.1"/>
</dbReference>
<keyword evidence="3" id="KW-1185">Reference proteome</keyword>
<organism evidence="2 3">
    <name type="scientific">Colletotrichum karsti</name>
    <dbReference type="NCBI Taxonomy" id="1095194"/>
    <lineage>
        <taxon>Eukaryota</taxon>
        <taxon>Fungi</taxon>
        <taxon>Dikarya</taxon>
        <taxon>Ascomycota</taxon>
        <taxon>Pezizomycotina</taxon>
        <taxon>Sordariomycetes</taxon>
        <taxon>Hypocreomycetidae</taxon>
        <taxon>Glomerellales</taxon>
        <taxon>Glomerellaceae</taxon>
        <taxon>Colletotrichum</taxon>
        <taxon>Colletotrichum boninense species complex</taxon>
    </lineage>
</organism>
<comment type="caution">
    <text evidence="2">The sequence shown here is derived from an EMBL/GenBank/DDBJ whole genome shotgun (WGS) entry which is preliminary data.</text>
</comment>
<name>A0A9P6LID1_9PEZI</name>
<dbReference type="Proteomes" id="UP000781932">
    <property type="component" value="Unassembled WGS sequence"/>
</dbReference>
<dbReference type="GeneID" id="62164730"/>
<dbReference type="AlphaFoldDB" id="A0A9P6LID1"/>
<accession>A0A9P6LID1</accession>
<evidence type="ECO:0000256" key="1">
    <source>
        <dbReference type="SAM" id="SignalP"/>
    </source>
</evidence>
<reference evidence="2" key="1">
    <citation type="submission" date="2020-03" db="EMBL/GenBank/DDBJ databases">
        <authorList>
            <person name="He L."/>
        </authorList>
    </citation>
    <scope>NUCLEOTIDE SEQUENCE</scope>
    <source>
        <strain evidence="2">CkLH20</strain>
    </source>
</reference>
<dbReference type="OrthoDB" id="4832356at2759"/>
<reference evidence="2" key="2">
    <citation type="submission" date="2020-11" db="EMBL/GenBank/DDBJ databases">
        <title>Whole genome sequencing of Colletotrichum sp.</title>
        <authorList>
            <person name="Li H."/>
        </authorList>
    </citation>
    <scope>NUCLEOTIDE SEQUENCE</scope>
    <source>
        <strain evidence="2">CkLH20</strain>
    </source>
</reference>
<sequence length="286" mass="32956">MFLPHEIFLLIVEAIIDDAEAKAFDQPMTWWLHGFAGEVFDQFTIFSVDDIQPKLGGIPRHPNRALNDTLRISEVNSSAFRIVRRRFSRLPYWCPYGPTTDRVPYAWAHPKIDFFHPVIEFSTTTSNRLIIRLGNTVLYRLIHQSPRGRQITAHIQNVVFAPVLRSVEDMRANCRALLTLANLRVLHLGIRVAVEPLPEKFCGPGVVVPVDAPEVGQIRDYLTHYEALWTPLLDRGVRVILDGQTFDSNKTRYLLELCREEDGLYLRHVDPRSHWFKLRSALEIPA</sequence>
<evidence type="ECO:0000313" key="3">
    <source>
        <dbReference type="Proteomes" id="UP000781932"/>
    </source>
</evidence>
<feature type="chain" id="PRO_5040317822" evidence="1">
    <location>
        <begin position="22"/>
        <end position="286"/>
    </location>
</feature>
<protein>
    <submittedName>
        <fullName evidence="2">Uncharacterized protein</fullName>
    </submittedName>
</protein>
<keyword evidence="1" id="KW-0732">Signal</keyword>
<dbReference type="EMBL" id="JAATWM020000031">
    <property type="protein sequence ID" value="KAF9873482.1"/>
    <property type="molecule type" value="Genomic_DNA"/>
</dbReference>
<proteinExistence type="predicted"/>
<gene>
    <name evidence="2" type="ORF">CkaCkLH20_08941</name>
</gene>